<protein>
    <submittedName>
        <fullName evidence="2">Uncharacterized protein</fullName>
    </submittedName>
</protein>
<keyword evidence="1" id="KW-0812">Transmembrane</keyword>
<name>A0A917EW48_9MICO</name>
<proteinExistence type="predicted"/>
<feature type="transmembrane region" description="Helical" evidence="1">
    <location>
        <begin position="20"/>
        <end position="40"/>
    </location>
</feature>
<reference evidence="2 3" key="1">
    <citation type="journal article" date="2014" name="Int. J. Syst. Evol. Microbiol.">
        <title>Complete genome sequence of Corynebacterium casei LMG S-19264T (=DSM 44701T), isolated from a smear-ripened cheese.</title>
        <authorList>
            <consortium name="US DOE Joint Genome Institute (JGI-PGF)"/>
            <person name="Walter F."/>
            <person name="Albersmeier A."/>
            <person name="Kalinowski J."/>
            <person name="Ruckert C."/>
        </authorList>
    </citation>
    <scope>NUCLEOTIDE SEQUENCE [LARGE SCALE GENOMIC DNA]</scope>
    <source>
        <strain evidence="2 3">CGMCC 1.12976</strain>
    </source>
</reference>
<evidence type="ECO:0000313" key="2">
    <source>
        <dbReference type="EMBL" id="GGF20534.1"/>
    </source>
</evidence>
<feature type="transmembrane region" description="Helical" evidence="1">
    <location>
        <begin position="453"/>
        <end position="475"/>
    </location>
</feature>
<dbReference type="EMBL" id="BMGP01000002">
    <property type="protein sequence ID" value="GGF20534.1"/>
    <property type="molecule type" value="Genomic_DNA"/>
</dbReference>
<accession>A0A917EW48</accession>
<evidence type="ECO:0000313" key="3">
    <source>
        <dbReference type="Proteomes" id="UP000598775"/>
    </source>
</evidence>
<feature type="transmembrane region" description="Helical" evidence="1">
    <location>
        <begin position="257"/>
        <end position="277"/>
    </location>
</feature>
<comment type="caution">
    <text evidence="2">The sequence shown here is derived from an EMBL/GenBank/DDBJ whole genome shotgun (WGS) entry which is preliminary data.</text>
</comment>
<evidence type="ECO:0000256" key="1">
    <source>
        <dbReference type="SAM" id="Phobius"/>
    </source>
</evidence>
<feature type="transmembrane region" description="Helical" evidence="1">
    <location>
        <begin position="376"/>
        <end position="396"/>
    </location>
</feature>
<feature type="transmembrane region" description="Helical" evidence="1">
    <location>
        <begin position="235"/>
        <end position="252"/>
    </location>
</feature>
<feature type="transmembrane region" description="Helical" evidence="1">
    <location>
        <begin position="146"/>
        <end position="166"/>
    </location>
</feature>
<feature type="transmembrane region" description="Helical" evidence="1">
    <location>
        <begin position="283"/>
        <end position="302"/>
    </location>
</feature>
<dbReference type="AlphaFoldDB" id="A0A917EW48"/>
<dbReference type="RefSeq" id="WP_188675425.1">
    <property type="nucleotide sequence ID" value="NZ_BMGP01000002.1"/>
</dbReference>
<organism evidence="2 3">
    <name type="scientific">Subtercola lobariae</name>
    <dbReference type="NCBI Taxonomy" id="1588641"/>
    <lineage>
        <taxon>Bacteria</taxon>
        <taxon>Bacillati</taxon>
        <taxon>Actinomycetota</taxon>
        <taxon>Actinomycetes</taxon>
        <taxon>Micrococcales</taxon>
        <taxon>Microbacteriaceae</taxon>
        <taxon>Subtercola</taxon>
    </lineage>
</organism>
<feature type="transmembrane region" description="Helical" evidence="1">
    <location>
        <begin position="186"/>
        <end position="206"/>
    </location>
</feature>
<keyword evidence="1" id="KW-1133">Transmembrane helix</keyword>
<feature type="transmembrane region" description="Helical" evidence="1">
    <location>
        <begin position="351"/>
        <end position="369"/>
    </location>
</feature>
<feature type="transmembrane region" description="Helical" evidence="1">
    <location>
        <begin position="213"/>
        <end position="229"/>
    </location>
</feature>
<keyword evidence="3" id="KW-1185">Reference proteome</keyword>
<keyword evidence="1" id="KW-0472">Membrane</keyword>
<feature type="transmembrane region" description="Helical" evidence="1">
    <location>
        <begin position="309"/>
        <end position="331"/>
    </location>
</feature>
<sequence length="620" mass="66991">MRALASTETGFLLPNLVRRILAGVAVLGAVAAHVALQWGYLWQRPDFSWSSFRSYFPGDQLSYMSMVTNAADGRLANVEPFTNTGNNTYPHLYYYVIGTVSRWVGLNPLEAWSVGGFIVQMVLVASIATAIYFVTRRWWMPVLAPVPFIIGAFATQLSNGGWYTSISSHAVLWGPFAVYYTLNGETVALSLCAVGLLLALATYLRVTTRTRQTVLYCVSAAFIGLSANVQTYGFLVGVYLALFVIAAAALVYARRWLLVVVSLALIVVVALAGPFVAGHFGPLAALAFGVLPAAPGLIVLIVRFRLRAALPLIVLVAAASPQLIATVLGIVSKDPFLSYRVASSKDLGVDWRGIVAAGAVLLPLLGILAAGIHRRVTLWMAFPIAAIAAWALTATNDLWGANQEPYRFWLDMFCLVSFVTVPVAAMVAVSYLRWPHRPDPAVADSRAVRTRRSAVSVVISLVVVLLCAVVAVVSLSDFRTFRNDYPLHAFLDYSTPRFAAIGELGKEVPKTGAGLLNSDSCIDMAGLKIVSDGAPVATFNGGMAWPINKDAVERVSDERLSGFQIATDAKEADVQWVMTDSACQPVDWGVEYADELSFVDSRSYPVSGRTATITLWKFTG</sequence>
<feature type="transmembrane region" description="Helical" evidence="1">
    <location>
        <begin position="408"/>
        <end position="432"/>
    </location>
</feature>
<dbReference type="Proteomes" id="UP000598775">
    <property type="component" value="Unassembled WGS sequence"/>
</dbReference>
<feature type="transmembrane region" description="Helical" evidence="1">
    <location>
        <begin position="111"/>
        <end position="134"/>
    </location>
</feature>
<gene>
    <name evidence="2" type="ORF">GCM10011399_12700</name>
</gene>